<dbReference type="Gene3D" id="3.40.50.300">
    <property type="entry name" value="P-loop containing nucleotide triphosphate hydrolases"/>
    <property type="match status" value="2"/>
</dbReference>
<keyword evidence="6" id="KW-0067">ATP-binding</keyword>
<dbReference type="CDD" id="cd03250">
    <property type="entry name" value="ABCC_MRP_domain1"/>
    <property type="match status" value="1"/>
</dbReference>
<organism evidence="13 14">
    <name type="scientific">Danaus chrysippus</name>
    <name type="common">African queen</name>
    <dbReference type="NCBI Taxonomy" id="151541"/>
    <lineage>
        <taxon>Eukaryota</taxon>
        <taxon>Metazoa</taxon>
        <taxon>Ecdysozoa</taxon>
        <taxon>Arthropoda</taxon>
        <taxon>Hexapoda</taxon>
        <taxon>Insecta</taxon>
        <taxon>Pterygota</taxon>
        <taxon>Neoptera</taxon>
        <taxon>Endopterygota</taxon>
        <taxon>Lepidoptera</taxon>
        <taxon>Glossata</taxon>
        <taxon>Ditrysia</taxon>
        <taxon>Papilionoidea</taxon>
        <taxon>Nymphalidae</taxon>
        <taxon>Danainae</taxon>
        <taxon>Danaini</taxon>
        <taxon>Danaina</taxon>
        <taxon>Danaus</taxon>
        <taxon>Anosia</taxon>
    </lineage>
</organism>
<feature type="coiled-coil region" evidence="9">
    <location>
        <begin position="331"/>
        <end position="461"/>
    </location>
</feature>
<feature type="transmembrane region" description="Helical" evidence="10">
    <location>
        <begin position="1887"/>
        <end position="1909"/>
    </location>
</feature>
<reference evidence="13" key="1">
    <citation type="submission" date="2021-09" db="EMBL/GenBank/DDBJ databases">
        <authorList>
            <person name="Martin H S."/>
        </authorList>
    </citation>
    <scope>NUCLEOTIDE SEQUENCE</scope>
</reference>
<keyword evidence="5" id="KW-0547">Nucleotide-binding</keyword>
<evidence type="ECO:0000313" key="13">
    <source>
        <dbReference type="EMBL" id="CAG9575808.1"/>
    </source>
</evidence>
<dbReference type="FunFam" id="1.20.1560.10:FF:000014">
    <property type="entry name" value="Multidrug resistance-associated protein member 4"/>
    <property type="match status" value="1"/>
</dbReference>
<evidence type="ECO:0000256" key="4">
    <source>
        <dbReference type="ARBA" id="ARBA00022737"/>
    </source>
</evidence>
<dbReference type="InterPro" id="IPR050173">
    <property type="entry name" value="ABC_transporter_C-like"/>
</dbReference>
<feature type="transmembrane region" description="Helical" evidence="10">
    <location>
        <begin position="2479"/>
        <end position="2504"/>
    </location>
</feature>
<dbReference type="GO" id="GO:0016887">
    <property type="term" value="F:ATP hydrolysis activity"/>
    <property type="evidence" value="ECO:0007669"/>
    <property type="project" value="InterPro"/>
</dbReference>
<comment type="caution">
    <text evidence="13">The sequence shown here is derived from an EMBL/GenBank/DDBJ whole genome shotgun (WGS) entry which is preliminary data.</text>
</comment>
<dbReference type="GO" id="GO:0140359">
    <property type="term" value="F:ABC-type transporter activity"/>
    <property type="evidence" value="ECO:0007669"/>
    <property type="project" value="InterPro"/>
</dbReference>
<evidence type="ECO:0000256" key="3">
    <source>
        <dbReference type="ARBA" id="ARBA00022692"/>
    </source>
</evidence>
<evidence type="ECO:0000256" key="9">
    <source>
        <dbReference type="SAM" id="Coils"/>
    </source>
</evidence>
<evidence type="ECO:0000256" key="6">
    <source>
        <dbReference type="ARBA" id="ARBA00022840"/>
    </source>
</evidence>
<dbReference type="InterPro" id="IPR036640">
    <property type="entry name" value="ABC1_TM_sf"/>
</dbReference>
<evidence type="ECO:0000313" key="14">
    <source>
        <dbReference type="Proteomes" id="UP000789524"/>
    </source>
</evidence>
<evidence type="ECO:0000256" key="2">
    <source>
        <dbReference type="ARBA" id="ARBA00022448"/>
    </source>
</evidence>
<keyword evidence="14" id="KW-1185">Reference proteome</keyword>
<dbReference type="InterPro" id="IPR027417">
    <property type="entry name" value="P-loop_NTPase"/>
</dbReference>
<evidence type="ECO:0000256" key="10">
    <source>
        <dbReference type="SAM" id="Phobius"/>
    </source>
</evidence>
<dbReference type="EMBL" id="CAKASE010000074">
    <property type="protein sequence ID" value="CAG9575808.1"/>
    <property type="molecule type" value="Genomic_DNA"/>
</dbReference>
<evidence type="ECO:0000256" key="1">
    <source>
        <dbReference type="ARBA" id="ARBA00004141"/>
    </source>
</evidence>
<dbReference type="InterPro" id="IPR011527">
    <property type="entry name" value="ABC1_TM_dom"/>
</dbReference>
<evidence type="ECO:0000259" key="12">
    <source>
        <dbReference type="PROSITE" id="PS50929"/>
    </source>
</evidence>
<keyword evidence="4" id="KW-0677">Repeat</keyword>
<dbReference type="GO" id="GO:0016020">
    <property type="term" value="C:membrane"/>
    <property type="evidence" value="ECO:0007669"/>
    <property type="project" value="UniProtKB-SubCell"/>
</dbReference>
<dbReference type="CDD" id="cd18579">
    <property type="entry name" value="ABC_6TM_ABCC_D1"/>
    <property type="match status" value="1"/>
</dbReference>
<dbReference type="PROSITE" id="PS00211">
    <property type="entry name" value="ABC_TRANSPORTER_1"/>
    <property type="match status" value="2"/>
</dbReference>
<keyword evidence="3 10" id="KW-0812">Transmembrane</keyword>
<dbReference type="FunFam" id="3.40.50.300:FF:000163">
    <property type="entry name" value="Multidrug resistance-associated protein member 4"/>
    <property type="match status" value="1"/>
</dbReference>
<evidence type="ECO:0000256" key="5">
    <source>
        <dbReference type="ARBA" id="ARBA00022741"/>
    </source>
</evidence>
<feature type="transmembrane region" description="Helical" evidence="10">
    <location>
        <begin position="1773"/>
        <end position="1794"/>
    </location>
</feature>
<protein>
    <submittedName>
        <fullName evidence="13">(African queen) hypothetical protein</fullName>
    </submittedName>
</protein>
<dbReference type="Pfam" id="PF00005">
    <property type="entry name" value="ABC_tran"/>
    <property type="match status" value="2"/>
</dbReference>
<sequence length="3016" mass="340619">MNKQLHNNETHENKGVVTAPTKQISMCSLIIWNISKALEKKPSMDLKEAIISTYNRVESESSESNIVTEPPEFRHLMCAMLAWQQLGHKDADGLYQFFIENKPVNVTTENSTSTKKVNTVKKPGACVKFQPYVDHKYYKNPKNSVNDFDISSLTGPVVKLPVETKIVMRMENSTSARPGPMKLQKDKKDIMKKIDDACCQDTVCIKRLSELDNAVNELRNRASKLARREAERAELLERAEAAWKDLELGYQRRLSLAEEKEDDVMKQIKKLIEERNDYKTACMNMAKTLKERGDNAESDRFKLADIEKDMCERACTRLQLSEESARGDSTLAEQLCRITQLDRDLQFKEEQARRNLLSLESEIDSERGLTYEAERAMRSELETLKKQMSQVSKQLLQEEAENNAIKTELESLRKEKYDMIEDLDGCKVMCEGRMQSRIDELKQKRDQLNELKEKVVDCQCKVPQDAAVEVKRTPSLAALCYCAPEDKFLESCSCTSLRSQLLSNLLADLFGGLQSELGGSGSLMPCQLLKCLEDRHNWDRTSVVKTNLLKFFGQLLIGELDIAIATSIEKYHAKWVGACCADQARVIPDPGNIAQNEGWQERAIERKAQKLASQLAEDLFKERADQLTKKAKEIINAGPPPCECKPRSPAVFQCLVKQPTINNSRKTNDNPPSYLKRTMQDVTHLRTQIEDLKKESIKKEDLRKMEEKIARMVGRFSKPDNNSSVNKNNKLLKEVVNDEAKDKVKVSGDTLPSLDSNFIKKRSPDGYRFKKNIKNSLNSQRGRIEKHSSKVFKKIEQSFAVNLCLCGDQNKVKKQEIRMLNESSLKIKKGKEILPKTSTIKQTKPIGLPSSPDQHFSGISKDLSQSICPSDCICFHKIPSNTSIDKLLETLNKWKGDLGNMSSYTNKNNNRNITTNQLLLGGPIEEKNDLDLNIGNESPKILVNNNISNSFNFIEKISTEEDIRNKATSCDAALPQATESEYIGAVNLDKSNDIFSKSNIKVPMKPAEGIVGTTSLHYQCLFTDSCKCKKSVPLNRNKIIPDNLNNSFPEKKDSLNHPTETMDQDIKFLDADDKSVISQSSKKGVAVGGDSFIQDVVKKSDLFPCSCDYRIKFLGVTLGNSNANKNIKEKQGTHQFPINYREKRIDDNLNKRNNPLTNLHKDVKYNLRCGLNSCKYGNQLLESLHNSRGHSSLSPDITDKTEDDECICCGNMEKSELELNVFNLLEEHLKGKFDEFRRSLNESVSLQPEEEKNLFLNIINKVKKVISESTGNLTCICVKDKASEGSWSRVYGLLQEYLKIKLKKAQCSCIPGEKGAESVLPGIMDKVNNLIEEDFQRLRDKCGQNKIEKSSFEIQNNQVTKSVQECKDQNETFVQFDARDIDYLKDSSFQASKIIYFNKSCETIDNKLFQATTSEKENSCDLNRVYGTLCNCRPIFNEYSPVHKHTIVNQCAKIIPVQEKEVCSAMNIVAGISSTNTSIESSTIPTEKKEVTEQPTNLKPSYIGYTINCSCDRTLGNCRCSKSTVETNSNQINFIWKSLTNDIYTKKMSYIMPKMITNIKSEHIVANKSPYNTGRENNLKYKDEGKECCDTDISTTYNEDITLKDSRDKYTGATKEVCTSSNVNTGTDLNQETIWNTCEQQSLNSNRYSIDSNYDKKKLFDSLFLPSDSYSKHNFIEHVDENYEPEAEKCSCKMVPICHVKIIFICWVCPVLYNGNKRDVEEEDLIRPNKYYDSKLLGDTLEKYWLKECEKALAGNRQPSLLKVLIRAYGWKYFAGTIFLTINLAMSIVQPLLFSRLLTYWSSTNDQAINQREAGFYALGMLVTNIIGIISQHHNSLFVNRFGLKVKVAVSSLVFRKMLRMSQSSLSQVAAGKVVNIMSSDVARFDYAFMFLHYLWLVPIQAAIILYFLYDAGGYAPFVGLFGVILLVLPIQAGLTKLTSIIRRTVAQRTDSRIKLMNEIINGIQVIKMYAWEKSFQKVVQGVRAFELVALSKAVFVRSVFLGFMMYSERAIIFITSLTIILTGGMLSADTIYPIKSFLGIIQINFTFMMPLAIAGLSELLVSLQRIQSILVLDEKEDIKVLPQAILPANGIYKKFSTTGDMNIMSLKNSSPLEKTNSTVDSYAPHENENDIELSKVNASWVSTKNPQDMTLKNVTLNVPKGKLVAVVGPVGSGKTSLLHVILRELPISSGHLNLNGSISYACQETWLFPQTVRENIIFGLPYDAQKYKRVCKVCSLLPDFKQFPYGDLSLVGERGVSLSGGQRARINLARAIYRESDIYLLDDPLSAVDANVGRMLFENCIQRYLNGKTRILVTHQIHLLKPADLIIVVDEGSIKNIGTYNDLVRSEKVFSSLMESKEEKTEKVEARPPVKHSISMISVRSDDNPEEERAQIQEAEERAKGNLKWSVIAQYMKRVESWFVVFLTIFALLLTQGAATISDYWLSFWTNQIDEYIKSLPEGILPDPSLETQIGPLTTGQYLWIFGGLILFIIIMTHVRILAFVVLSKRASQNLHNIMFKNLLTAVMRFFDTNPSGRVLNRFAKDLSAMDEILPRTLFEAIQMYLFVLSALLLNAIALPWTLLPTFILLGVFIILLKWYLNASQAIKRLEGTTKSPVFGMINSTLNGLTTVRSSNSQNMLLEKFDDTQDLNSQALFTYFGCSVAFCLYLDMLCLVYMGVLFATFILIDFGYLIEVGSVGLAVSQSMSLTMMLQTAARGTSELLGTLTAVERVLEYSRLPPEENMEDGTPPPNNWPSNGEVRFENVTLRYGPEDPPVLRNLNFIIRSGWKVGIVGRTGAGKSSLISALFRLSNIEGSIKIDGIDTVCLSKKDLRSKISIIPQEPVLFSASLRYNLDPFNKYSDDEIWRALEQVELKDSVQALDFQVSEGGANFSVGQRQLVCLARAILGSNKILVMDEATANVDPQTDALIQKTIRKEFISCTVLTIAHRLNTIMDSDRILVMDKGEMAEFDHPFILLSNPQSHLNFMVKETGESMSNQLYETAKTKYYSQSDAIYKDK</sequence>
<accession>A0A8J2R292</accession>
<dbReference type="InterPro" id="IPR044746">
    <property type="entry name" value="ABCC_6TM_D1"/>
</dbReference>
<feature type="transmembrane region" description="Helical" evidence="10">
    <location>
        <begin position="2011"/>
        <end position="2029"/>
    </location>
</feature>
<feature type="transmembrane region" description="Helical" evidence="10">
    <location>
        <begin position="1915"/>
        <end position="1935"/>
    </location>
</feature>
<dbReference type="Proteomes" id="UP000789524">
    <property type="component" value="Unassembled WGS sequence"/>
</dbReference>
<comment type="subcellular location">
    <subcellularLocation>
        <location evidence="1">Membrane</location>
        <topology evidence="1">Multi-pass membrane protein</topology>
    </subcellularLocation>
</comment>
<dbReference type="FunFam" id="1.20.1560.10:FF:000026">
    <property type="entry name" value="Multidrug resistance-associated protein lethal(2)03659"/>
    <property type="match status" value="1"/>
</dbReference>
<feature type="transmembrane region" description="Helical" evidence="10">
    <location>
        <begin position="2681"/>
        <end position="2700"/>
    </location>
</feature>
<feature type="transmembrane region" description="Helical" evidence="10">
    <location>
        <begin position="2041"/>
        <end position="2062"/>
    </location>
</feature>
<dbReference type="OrthoDB" id="6500128at2759"/>
<dbReference type="CDD" id="cd03244">
    <property type="entry name" value="ABCC_MRP_domain2"/>
    <property type="match status" value="1"/>
</dbReference>
<dbReference type="SUPFAM" id="SSF52540">
    <property type="entry name" value="P-loop containing nucleoside triphosphate hydrolases"/>
    <property type="match status" value="2"/>
</dbReference>
<dbReference type="GO" id="GO:0005524">
    <property type="term" value="F:ATP binding"/>
    <property type="evidence" value="ECO:0007669"/>
    <property type="project" value="UniProtKB-KW"/>
</dbReference>
<feature type="transmembrane region" description="Helical" evidence="10">
    <location>
        <begin position="2419"/>
        <end position="2438"/>
    </location>
</feature>
<feature type="domain" description="ABC transporter" evidence="11">
    <location>
        <begin position="2132"/>
        <end position="2357"/>
    </location>
</feature>
<evidence type="ECO:0000256" key="8">
    <source>
        <dbReference type="ARBA" id="ARBA00023136"/>
    </source>
</evidence>
<proteinExistence type="predicted"/>
<name>A0A8J2R292_9NEOP</name>
<dbReference type="InterPro" id="IPR017871">
    <property type="entry name" value="ABC_transporter-like_CS"/>
</dbReference>
<dbReference type="InterPro" id="IPR044726">
    <property type="entry name" value="ABCC_6TM_D2"/>
</dbReference>
<keyword evidence="7 10" id="KW-1133">Transmembrane helix</keyword>
<dbReference type="Gene3D" id="1.20.1560.10">
    <property type="entry name" value="ABC transporter type 1, transmembrane domain"/>
    <property type="match status" value="2"/>
</dbReference>
<feature type="domain" description="ABC transporter" evidence="11">
    <location>
        <begin position="2758"/>
        <end position="2987"/>
    </location>
</feature>
<dbReference type="InterPro" id="IPR003593">
    <property type="entry name" value="AAA+_ATPase"/>
</dbReference>
<keyword evidence="2" id="KW-0813">Transport</keyword>
<feature type="domain" description="ABC transmembrane type-1" evidence="12">
    <location>
        <begin position="1774"/>
        <end position="2033"/>
    </location>
</feature>
<dbReference type="SMART" id="SM00382">
    <property type="entry name" value="AAA"/>
    <property type="match status" value="2"/>
</dbReference>
<evidence type="ECO:0000259" key="11">
    <source>
        <dbReference type="PROSITE" id="PS50893"/>
    </source>
</evidence>
<keyword evidence="9" id="KW-0175">Coiled coil</keyword>
<keyword evidence="8 10" id="KW-0472">Membrane</keyword>
<dbReference type="CDD" id="cd18580">
    <property type="entry name" value="ABC_6TM_ABCC_D2"/>
    <property type="match status" value="1"/>
</dbReference>
<feature type="transmembrane region" description="Helical" evidence="10">
    <location>
        <begin position="2555"/>
        <end position="2574"/>
    </location>
</feature>
<feature type="domain" description="ABC transmembrane type-1" evidence="12">
    <location>
        <begin position="2423"/>
        <end position="2722"/>
    </location>
</feature>
<dbReference type="PROSITE" id="PS50929">
    <property type="entry name" value="ABC_TM1F"/>
    <property type="match status" value="2"/>
</dbReference>
<dbReference type="PANTHER" id="PTHR24223">
    <property type="entry name" value="ATP-BINDING CASSETTE SUB-FAMILY C"/>
    <property type="match status" value="1"/>
</dbReference>
<dbReference type="InterPro" id="IPR003439">
    <property type="entry name" value="ABC_transporter-like_ATP-bd"/>
</dbReference>
<dbReference type="Pfam" id="PF00664">
    <property type="entry name" value="ABC_membrane"/>
    <property type="match status" value="2"/>
</dbReference>
<gene>
    <name evidence="13" type="ORF">DCHRY22_LOCUS11636</name>
</gene>
<dbReference type="PROSITE" id="PS50893">
    <property type="entry name" value="ABC_TRANSPORTER_2"/>
    <property type="match status" value="2"/>
</dbReference>
<dbReference type="PANTHER" id="PTHR24223:SF415">
    <property type="entry name" value="FI20190P1"/>
    <property type="match status" value="1"/>
</dbReference>
<dbReference type="FunFam" id="3.40.50.300:FF:000973">
    <property type="entry name" value="Multidrug resistance-associated protein 4"/>
    <property type="match status" value="1"/>
</dbReference>
<dbReference type="SUPFAM" id="SSF90123">
    <property type="entry name" value="ABC transporter transmembrane region"/>
    <property type="match status" value="2"/>
</dbReference>
<feature type="transmembrane region" description="Helical" evidence="10">
    <location>
        <begin position="2653"/>
        <end position="2675"/>
    </location>
</feature>
<evidence type="ECO:0000256" key="7">
    <source>
        <dbReference type="ARBA" id="ARBA00022989"/>
    </source>
</evidence>